<name>A0A6A5SKA1_9PLEO</name>
<keyword evidence="4" id="KW-1185">Reference proteome</keyword>
<feature type="compositionally biased region" description="Polar residues" evidence="1">
    <location>
        <begin position="45"/>
        <end position="54"/>
    </location>
</feature>
<evidence type="ECO:0000313" key="3">
    <source>
        <dbReference type="EMBL" id="KAF1940583.1"/>
    </source>
</evidence>
<dbReference type="AlphaFoldDB" id="A0A6A5SKA1"/>
<protein>
    <recommendedName>
        <fullName evidence="2">DUF7923 domain-containing protein</fullName>
    </recommendedName>
</protein>
<dbReference type="PANTHER" id="PTHR37543">
    <property type="entry name" value="CCCH ZINC FINGER DNA BINDING PROTEIN (AFU_ORTHOLOGUE AFUA_5G12760)"/>
    <property type="match status" value="1"/>
</dbReference>
<proteinExistence type="predicted"/>
<accession>A0A6A5SKA1</accession>
<sequence>MTIDDSSSKDMTEEIYQPFSALTIDADVSGAHDASHHNAHPLNGGSKTTNRSSAVTSNKDSYVVVLIDPHSHRFENKLFEAEGGGVQAAELLEQAVRDVIGPNGLHIEVSRIAIRVFADLASLYKHGVRPGRGKRDEREKSEAFFADMSQRSPDFDMTDMQSECGVETKLMEAFEAYANDPGCAHIFFAGWRRPSYFAVLAAKPEKVTLVLGYGMAPGLERILILNTTRFEEVFVQPKGRDIFRLNYSPGHGAWICPSSVHGNCDNFDCELPHLPNYSIIEPNHKAWRNTASRSSVTSDQAD</sequence>
<feature type="domain" description="DUF7923" evidence="2">
    <location>
        <begin position="58"/>
        <end position="234"/>
    </location>
</feature>
<dbReference type="PANTHER" id="PTHR37543:SF1">
    <property type="entry name" value="CCCH ZINC FINGER DNA BINDING PROTEIN (AFU_ORTHOLOGUE AFUA_5G12760)"/>
    <property type="match status" value="1"/>
</dbReference>
<reference evidence="3" key="1">
    <citation type="journal article" date="2020" name="Stud. Mycol.">
        <title>101 Dothideomycetes genomes: a test case for predicting lifestyles and emergence of pathogens.</title>
        <authorList>
            <person name="Haridas S."/>
            <person name="Albert R."/>
            <person name="Binder M."/>
            <person name="Bloem J."/>
            <person name="Labutti K."/>
            <person name="Salamov A."/>
            <person name="Andreopoulos B."/>
            <person name="Baker S."/>
            <person name="Barry K."/>
            <person name="Bills G."/>
            <person name="Bluhm B."/>
            <person name="Cannon C."/>
            <person name="Castanera R."/>
            <person name="Culley D."/>
            <person name="Daum C."/>
            <person name="Ezra D."/>
            <person name="Gonzalez J."/>
            <person name="Henrissat B."/>
            <person name="Kuo A."/>
            <person name="Liang C."/>
            <person name="Lipzen A."/>
            <person name="Lutzoni F."/>
            <person name="Magnuson J."/>
            <person name="Mondo S."/>
            <person name="Nolan M."/>
            <person name="Ohm R."/>
            <person name="Pangilinan J."/>
            <person name="Park H.-J."/>
            <person name="Ramirez L."/>
            <person name="Alfaro M."/>
            <person name="Sun H."/>
            <person name="Tritt A."/>
            <person name="Yoshinaga Y."/>
            <person name="Zwiers L.-H."/>
            <person name="Turgeon B."/>
            <person name="Goodwin S."/>
            <person name="Spatafora J."/>
            <person name="Crous P."/>
            <person name="Grigoriev I."/>
        </authorList>
    </citation>
    <scope>NUCLEOTIDE SEQUENCE</scope>
    <source>
        <strain evidence="3">CBS 161.51</strain>
    </source>
</reference>
<evidence type="ECO:0000256" key="1">
    <source>
        <dbReference type="SAM" id="MobiDB-lite"/>
    </source>
</evidence>
<dbReference type="OrthoDB" id="2270193at2759"/>
<dbReference type="InterPro" id="IPR057683">
    <property type="entry name" value="DUF7923"/>
</dbReference>
<gene>
    <name evidence="3" type="ORF">EJ02DRAFT_455888</name>
</gene>
<organism evidence="3 4">
    <name type="scientific">Clathrospora elynae</name>
    <dbReference type="NCBI Taxonomy" id="706981"/>
    <lineage>
        <taxon>Eukaryota</taxon>
        <taxon>Fungi</taxon>
        <taxon>Dikarya</taxon>
        <taxon>Ascomycota</taxon>
        <taxon>Pezizomycotina</taxon>
        <taxon>Dothideomycetes</taxon>
        <taxon>Pleosporomycetidae</taxon>
        <taxon>Pleosporales</taxon>
        <taxon>Diademaceae</taxon>
        <taxon>Clathrospora</taxon>
    </lineage>
</organism>
<evidence type="ECO:0000259" key="2">
    <source>
        <dbReference type="Pfam" id="PF25540"/>
    </source>
</evidence>
<dbReference type="Pfam" id="PF25540">
    <property type="entry name" value="DUF7923"/>
    <property type="match status" value="1"/>
</dbReference>
<evidence type="ECO:0000313" key="4">
    <source>
        <dbReference type="Proteomes" id="UP000800038"/>
    </source>
</evidence>
<dbReference type="Proteomes" id="UP000800038">
    <property type="component" value="Unassembled WGS sequence"/>
</dbReference>
<feature type="region of interest" description="Disordered" evidence="1">
    <location>
        <begin position="30"/>
        <end position="54"/>
    </location>
</feature>
<dbReference type="EMBL" id="ML976060">
    <property type="protein sequence ID" value="KAF1940583.1"/>
    <property type="molecule type" value="Genomic_DNA"/>
</dbReference>